<evidence type="ECO:0000313" key="6">
    <source>
        <dbReference type="EMBL" id="QQR29907.1"/>
    </source>
</evidence>
<dbReference type="SUPFAM" id="SSF46689">
    <property type="entry name" value="Homeodomain-like"/>
    <property type="match status" value="2"/>
</dbReference>
<dbReference type="PANTHER" id="PTHR43280:SF2">
    <property type="entry name" value="HTH-TYPE TRANSCRIPTIONAL REGULATOR EXSA"/>
    <property type="match status" value="1"/>
</dbReference>
<dbReference type="SMART" id="SM00342">
    <property type="entry name" value="HTH_ARAC"/>
    <property type="match status" value="1"/>
</dbReference>
<dbReference type="InterPro" id="IPR009057">
    <property type="entry name" value="Homeodomain-like_sf"/>
</dbReference>
<dbReference type="Gene3D" id="1.10.10.60">
    <property type="entry name" value="Homeodomain-like"/>
    <property type="match status" value="2"/>
</dbReference>
<dbReference type="Proteomes" id="UP000596035">
    <property type="component" value="Chromosome"/>
</dbReference>
<dbReference type="GO" id="GO:0043565">
    <property type="term" value="F:sequence-specific DNA binding"/>
    <property type="evidence" value="ECO:0007669"/>
    <property type="project" value="InterPro"/>
</dbReference>
<dbReference type="Proteomes" id="UP000196710">
    <property type="component" value="Chromosome"/>
</dbReference>
<evidence type="ECO:0000256" key="2">
    <source>
        <dbReference type="ARBA" id="ARBA00023125"/>
    </source>
</evidence>
<dbReference type="PROSITE" id="PS01124">
    <property type="entry name" value="HTH_ARAC_FAMILY_2"/>
    <property type="match status" value="1"/>
</dbReference>
<dbReference type="InterPro" id="IPR018062">
    <property type="entry name" value="HTH_AraC-typ_CS"/>
</dbReference>
<evidence type="ECO:0000256" key="1">
    <source>
        <dbReference type="ARBA" id="ARBA00023015"/>
    </source>
</evidence>
<evidence type="ECO:0000256" key="3">
    <source>
        <dbReference type="ARBA" id="ARBA00023163"/>
    </source>
</evidence>
<dbReference type="PROSITE" id="PS00041">
    <property type="entry name" value="HTH_ARAC_FAMILY_1"/>
    <property type="match status" value="1"/>
</dbReference>
<proteinExistence type="predicted"/>
<dbReference type="PANTHER" id="PTHR43280">
    <property type="entry name" value="ARAC-FAMILY TRANSCRIPTIONAL REGULATOR"/>
    <property type="match status" value="1"/>
</dbReference>
<dbReference type="RefSeq" id="WP_066533646.1">
    <property type="nucleotide sequence ID" value="NZ_CP021422.1"/>
</dbReference>
<dbReference type="AlphaFoldDB" id="A0A1Z2XQB2"/>
<evidence type="ECO:0000313" key="7">
    <source>
        <dbReference type="Proteomes" id="UP000196710"/>
    </source>
</evidence>
<protein>
    <submittedName>
        <fullName evidence="5">AraC family transcriptional regulator</fullName>
    </submittedName>
    <submittedName>
        <fullName evidence="6">Helix-turn-helix transcriptional regulator</fullName>
    </submittedName>
</protein>
<dbReference type="KEGG" id="amur:ADH66_08140"/>
<keyword evidence="1" id="KW-0805">Transcription regulation</keyword>
<reference evidence="5" key="1">
    <citation type="journal article" date="2017" name="Genome Announc.">
        <title>High-Quality Whole-Genome Sequences of the Oligo-Mouse-Microbiota Bacterial Community.</title>
        <authorList>
            <person name="Garzetti D."/>
            <person name="Brugiroux S."/>
            <person name="Bunk B."/>
            <person name="Pukall R."/>
            <person name="McCoy K.D."/>
            <person name="Macpherson A.J."/>
            <person name="Stecher B."/>
        </authorList>
    </citation>
    <scope>NUCLEOTIDE SEQUENCE</scope>
    <source>
        <strain evidence="5">KB18</strain>
    </source>
</reference>
<keyword evidence="2" id="KW-0238">DNA-binding</keyword>
<dbReference type="InterPro" id="IPR018060">
    <property type="entry name" value="HTH_AraC"/>
</dbReference>
<keyword evidence="7" id="KW-1185">Reference proteome</keyword>
<evidence type="ECO:0000313" key="8">
    <source>
        <dbReference type="Proteomes" id="UP000596035"/>
    </source>
</evidence>
<dbReference type="Pfam" id="PF12833">
    <property type="entry name" value="HTH_18"/>
    <property type="match status" value="1"/>
</dbReference>
<dbReference type="GO" id="GO:0003700">
    <property type="term" value="F:DNA-binding transcription factor activity"/>
    <property type="evidence" value="ECO:0007669"/>
    <property type="project" value="InterPro"/>
</dbReference>
<evidence type="ECO:0000313" key="5">
    <source>
        <dbReference type="EMBL" id="ASB40630.1"/>
    </source>
</evidence>
<reference evidence="7" key="2">
    <citation type="submission" date="2017-05" db="EMBL/GenBank/DDBJ databases">
        <title>Improved OligoMM genomes.</title>
        <authorList>
            <person name="Garzetti D."/>
        </authorList>
    </citation>
    <scope>NUCLEOTIDE SEQUENCE [LARGE SCALE GENOMIC DNA]</scope>
    <source>
        <strain evidence="7">KB18</strain>
    </source>
</reference>
<accession>A0A1Z2XQB2</accession>
<gene>
    <name evidence="5" type="ORF">ADH66_08140</name>
    <name evidence="6" type="ORF">I5Q82_18175</name>
</gene>
<name>A0A1Z2XQB2_9FIRM</name>
<dbReference type="EMBL" id="CP065321">
    <property type="protein sequence ID" value="QQR29907.1"/>
    <property type="molecule type" value="Genomic_DNA"/>
</dbReference>
<evidence type="ECO:0000259" key="4">
    <source>
        <dbReference type="PROSITE" id="PS01124"/>
    </source>
</evidence>
<organism evidence="6 8">
    <name type="scientific">Acutalibacter muris</name>
    <dbReference type="NCBI Taxonomy" id="1796620"/>
    <lineage>
        <taxon>Bacteria</taxon>
        <taxon>Bacillati</taxon>
        <taxon>Bacillota</taxon>
        <taxon>Clostridia</taxon>
        <taxon>Eubacteriales</taxon>
        <taxon>Acutalibacteraceae</taxon>
        <taxon>Acutalibacter</taxon>
    </lineage>
</organism>
<sequence>MLGLVSAVEPTLEEVGTALGLEGLPSPECRLQTKEVTSITLQIDAVLETLAEASAQQRINSPSRLREQFLQYAESHLTDPNLNVTMAAESFDMSPSYFSRLFKKSVGAGFLDYVHQNRVRLAEEKMQANPALPLKDIAEQVGYTTPLVLNRAFRKYEGVPPSVFRKQM</sequence>
<dbReference type="EMBL" id="CP021422">
    <property type="protein sequence ID" value="ASB40630.1"/>
    <property type="molecule type" value="Genomic_DNA"/>
</dbReference>
<reference evidence="6 8" key="3">
    <citation type="submission" date="2020-11" db="EMBL/GenBank/DDBJ databases">
        <title>Closed and high quality bacterial genomes of the OMM12 community.</title>
        <authorList>
            <person name="Marbouty M."/>
            <person name="Lamy-Besnier Q."/>
            <person name="Debarbieux L."/>
            <person name="Koszul R."/>
        </authorList>
    </citation>
    <scope>NUCLEOTIDE SEQUENCE [LARGE SCALE GENOMIC DNA]</scope>
    <source>
        <strain evidence="6 8">KB18</strain>
    </source>
</reference>
<feature type="domain" description="HTH araC/xylS-type" evidence="4">
    <location>
        <begin position="67"/>
        <end position="167"/>
    </location>
</feature>
<keyword evidence="3" id="KW-0804">Transcription</keyword>